<protein>
    <submittedName>
        <fullName evidence="2 3">Uncharacterized protein LOC117139065</fullName>
    </submittedName>
</protein>
<evidence type="ECO:0000313" key="3">
    <source>
        <dbReference type="RefSeq" id="XP_033157066.1"/>
    </source>
</evidence>
<keyword evidence="1" id="KW-1185">Reference proteome</keyword>
<organism evidence="1 2">
    <name type="scientific">Drosophila mauritiana</name>
    <name type="common">Fruit fly</name>
    <dbReference type="NCBI Taxonomy" id="7226"/>
    <lineage>
        <taxon>Eukaryota</taxon>
        <taxon>Metazoa</taxon>
        <taxon>Ecdysozoa</taxon>
        <taxon>Arthropoda</taxon>
        <taxon>Hexapoda</taxon>
        <taxon>Insecta</taxon>
        <taxon>Pterygota</taxon>
        <taxon>Neoptera</taxon>
        <taxon>Endopterygota</taxon>
        <taxon>Diptera</taxon>
        <taxon>Brachycera</taxon>
        <taxon>Muscomorpha</taxon>
        <taxon>Ephydroidea</taxon>
        <taxon>Drosophilidae</taxon>
        <taxon>Drosophila</taxon>
        <taxon>Sophophora</taxon>
    </lineage>
</organism>
<sequence length="357" mass="41320">MRPKDHPDLHFDVIPKLYDAHSKVFLTSLCDVDEQLRLLPRRFCRMYTTRPLAIQLLQYLQSRKANVSEQDFFVVEECQPFALLLKDGKRLEGMLCSGSHLGHSLILLIRRQQGNRLLYCYSAMRLDNLGRLLGNSVFNYWIAQGTEQLYLNLSSVNLPFDHVDFDEMAHFIEDLGARNDQSVVHLKVPKFGYEEMLWRLAHTSLRGHIHLGDHIAKSYECLSIDLERFLEENYVPRVFVSGCPTDFNYYQKVVSLDLKELKWTPTPTRMHLRQLCSLLRPQHIQGIVQFHTDGIVPPIPSFLKIFKANYSPQNDAVVSRIRSEFQAGQPKQGPYRAFQSRRAFEFVNDGDESSSSG</sequence>
<evidence type="ECO:0000313" key="2">
    <source>
        <dbReference type="RefSeq" id="XP_033157065.1"/>
    </source>
</evidence>
<dbReference type="AlphaFoldDB" id="A0A6P8JM60"/>
<dbReference type="Proteomes" id="UP000515162">
    <property type="component" value="Chromosome 3L"/>
</dbReference>
<accession>A0A6P8JM60</accession>
<proteinExistence type="predicted"/>
<evidence type="ECO:0000313" key="1">
    <source>
        <dbReference type="Proteomes" id="UP000515162"/>
    </source>
</evidence>
<dbReference type="GeneID" id="117139065"/>
<dbReference type="RefSeq" id="XP_033157065.1">
    <property type="nucleotide sequence ID" value="XM_033301174.1"/>
</dbReference>
<dbReference type="RefSeq" id="XP_033157066.1">
    <property type="nucleotide sequence ID" value="XM_033301175.1"/>
</dbReference>
<reference evidence="2 3" key="1">
    <citation type="submission" date="2025-04" db="UniProtKB">
        <authorList>
            <consortium name="RefSeq"/>
        </authorList>
    </citation>
    <scope>IDENTIFICATION</scope>
    <source>
        <strain evidence="2 3">Mau12</strain>
        <tissue evidence="2 3">Whole Body</tissue>
    </source>
</reference>
<gene>
    <name evidence="2 3" type="primary">LOC117139065</name>
</gene>
<name>A0A6P8JM60_DROMA</name>